<evidence type="ECO:0008006" key="4">
    <source>
        <dbReference type="Google" id="ProtNLM"/>
    </source>
</evidence>
<feature type="compositionally biased region" description="Polar residues" evidence="1">
    <location>
        <begin position="342"/>
        <end position="365"/>
    </location>
</feature>
<proteinExistence type="predicted"/>
<feature type="compositionally biased region" description="Polar residues" evidence="1">
    <location>
        <begin position="274"/>
        <end position="309"/>
    </location>
</feature>
<name>A0ABT7PJ47_9BACT</name>
<gene>
    <name evidence="2" type="ORF">QTN89_13780</name>
</gene>
<reference evidence="2 3" key="1">
    <citation type="submission" date="2023-06" db="EMBL/GenBank/DDBJ databases">
        <title>Roseiconus lacunae JC819 isolated from Gulf of Mannar region, Tamil Nadu.</title>
        <authorList>
            <person name="Pk S."/>
            <person name="Ch S."/>
            <person name="Ch V.R."/>
        </authorList>
    </citation>
    <scope>NUCLEOTIDE SEQUENCE [LARGE SCALE GENOMIC DNA]</scope>
    <source>
        <strain evidence="2 3">JC819</strain>
    </source>
</reference>
<dbReference type="Proteomes" id="UP001239462">
    <property type="component" value="Unassembled WGS sequence"/>
</dbReference>
<feature type="region of interest" description="Disordered" evidence="1">
    <location>
        <begin position="235"/>
        <end position="398"/>
    </location>
</feature>
<organism evidence="2 3">
    <name type="scientific">Roseiconus lacunae</name>
    <dbReference type="NCBI Taxonomy" id="2605694"/>
    <lineage>
        <taxon>Bacteria</taxon>
        <taxon>Pseudomonadati</taxon>
        <taxon>Planctomycetota</taxon>
        <taxon>Planctomycetia</taxon>
        <taxon>Pirellulales</taxon>
        <taxon>Pirellulaceae</taxon>
        <taxon>Roseiconus</taxon>
    </lineage>
</organism>
<evidence type="ECO:0000256" key="1">
    <source>
        <dbReference type="SAM" id="MobiDB-lite"/>
    </source>
</evidence>
<protein>
    <recommendedName>
        <fullName evidence="4">DUF3300 domain-containing protein</fullName>
    </recommendedName>
</protein>
<dbReference type="EMBL" id="JASZZN010000009">
    <property type="protein sequence ID" value="MDM4016509.1"/>
    <property type="molecule type" value="Genomic_DNA"/>
</dbReference>
<feature type="compositionally biased region" description="Low complexity" evidence="1">
    <location>
        <begin position="379"/>
        <end position="390"/>
    </location>
</feature>
<feature type="compositionally biased region" description="Polar residues" evidence="1">
    <location>
        <begin position="235"/>
        <end position="258"/>
    </location>
</feature>
<sequence length="398" mass="41271">MPTQDLSAQALDALVAGIAFFDDRTIEHILIAAQNPEQIRHAAMGTGGIAESESLQYLAKYPDLLTQLDQQLPLTARLGLAAKTQLDEVWQAVDRVRAGFEESQQKSVDDLPPPSQQGYVTTTYAPPGYGYYAAGLWAGAAINELRHEYQQAFVAHPGAVVYGGGAAGISVEQVGTGYQTNSAAAGAIYNPATGYYAAGVHQGSGYAQANADGTTSFGHQGTTSVHSSYGNTEIQHQSSGTAAGIGNSSYSGSTQIDSTHGVGTVETQAGGGEISSTISTQNGTQTLTAGDGTVGSSAAESTTRTSDVGSRSSSFARPSDRSSEWSSLSETRSGLAKERPSTSKFSRPATTVNTNSLPNSGSRYSVGSPRVNNGHFHSGRSVTSSQSGSRARGGRRGR</sequence>
<keyword evidence="3" id="KW-1185">Reference proteome</keyword>
<accession>A0ABT7PJ47</accession>
<evidence type="ECO:0000313" key="2">
    <source>
        <dbReference type="EMBL" id="MDM4016509.1"/>
    </source>
</evidence>
<evidence type="ECO:0000313" key="3">
    <source>
        <dbReference type="Proteomes" id="UP001239462"/>
    </source>
</evidence>
<comment type="caution">
    <text evidence="2">The sequence shown here is derived from an EMBL/GenBank/DDBJ whole genome shotgun (WGS) entry which is preliminary data.</text>
</comment>
<feature type="compositionally biased region" description="Low complexity" evidence="1">
    <location>
        <begin position="324"/>
        <end position="333"/>
    </location>
</feature>
<dbReference type="RefSeq" id="WP_289164152.1">
    <property type="nucleotide sequence ID" value="NZ_JASZZN010000009.1"/>
</dbReference>